<dbReference type="GO" id="GO:0044715">
    <property type="term" value="F:8-oxo-dGDP phosphatase activity"/>
    <property type="evidence" value="ECO:0007669"/>
    <property type="project" value="TreeGrafter"/>
</dbReference>
<dbReference type="Gene3D" id="3.90.79.10">
    <property type="entry name" value="Nucleoside Triphosphate Pyrophosphohydrolase"/>
    <property type="match status" value="1"/>
</dbReference>
<organism evidence="14 15">
    <name type="scientific">Microbacterium mangrovi</name>
    <dbReference type="NCBI Taxonomy" id="1348253"/>
    <lineage>
        <taxon>Bacteria</taxon>
        <taxon>Bacillati</taxon>
        <taxon>Actinomycetota</taxon>
        <taxon>Actinomycetes</taxon>
        <taxon>Micrococcales</taxon>
        <taxon>Microbacteriaceae</taxon>
        <taxon>Microbacterium</taxon>
    </lineage>
</organism>
<gene>
    <name evidence="14" type="ORF">LK09_14270</name>
</gene>
<evidence type="ECO:0000256" key="1">
    <source>
        <dbReference type="ARBA" id="ARBA00001946"/>
    </source>
</evidence>
<keyword evidence="6" id="KW-0227">DNA damage</keyword>
<evidence type="ECO:0000256" key="12">
    <source>
        <dbReference type="RuleBase" id="RU003476"/>
    </source>
</evidence>
<dbReference type="GO" id="GO:0006281">
    <property type="term" value="P:DNA repair"/>
    <property type="evidence" value="ECO:0007669"/>
    <property type="project" value="UniProtKB-KW"/>
</dbReference>
<accession>A0A0B2A0U5</accession>
<keyword evidence="3" id="KW-0515">Mutator protein</keyword>
<proteinExistence type="inferred from homology"/>
<dbReference type="Proteomes" id="UP000031030">
    <property type="component" value="Unassembled WGS sequence"/>
</dbReference>
<dbReference type="InterPro" id="IPR015797">
    <property type="entry name" value="NUDIX_hydrolase-like_dom_sf"/>
</dbReference>
<dbReference type="PANTHER" id="PTHR47707">
    <property type="entry name" value="8-OXO-DGTP DIPHOSPHATASE"/>
    <property type="match status" value="1"/>
</dbReference>
<evidence type="ECO:0000256" key="4">
    <source>
        <dbReference type="ARBA" id="ARBA00022705"/>
    </source>
</evidence>
<keyword evidence="15" id="KW-1185">Reference proteome</keyword>
<evidence type="ECO:0000256" key="9">
    <source>
        <dbReference type="ARBA" id="ARBA00023204"/>
    </source>
</evidence>
<keyword evidence="5" id="KW-0479">Metal-binding</keyword>
<dbReference type="GO" id="GO:0035539">
    <property type="term" value="F:8-oxo-7,8-dihydrodeoxyguanosine triphosphate pyrophosphatase activity"/>
    <property type="evidence" value="ECO:0007669"/>
    <property type="project" value="UniProtKB-EC"/>
</dbReference>
<dbReference type="InterPro" id="IPR000086">
    <property type="entry name" value="NUDIX_hydrolase_dom"/>
</dbReference>
<keyword evidence="8" id="KW-0460">Magnesium</keyword>
<dbReference type="GO" id="GO:0046872">
    <property type="term" value="F:metal ion binding"/>
    <property type="evidence" value="ECO:0007669"/>
    <property type="project" value="UniProtKB-KW"/>
</dbReference>
<name>A0A0B2A0U5_9MICO</name>
<dbReference type="InterPro" id="IPR047127">
    <property type="entry name" value="MutT-like"/>
</dbReference>
<dbReference type="STRING" id="1348253.LK09_14270"/>
<sequence>MAAQPDEQHPLHVVAAVIFDGPHVLACRRRSEKDAGGRWEFPGGKIEPGESAADALRREIREELGVDIEIGDELTTDDTRVGGRVIRLMCLRARLTGPAPTGSTDHDRLVWMTPDDLGLLDWAEPDLPAVALLTAD</sequence>
<dbReference type="PROSITE" id="PS00893">
    <property type="entry name" value="NUDIX_BOX"/>
    <property type="match status" value="1"/>
</dbReference>
<dbReference type="EMBL" id="JTDK01000014">
    <property type="protein sequence ID" value="KHK96641.1"/>
    <property type="molecule type" value="Genomic_DNA"/>
</dbReference>
<evidence type="ECO:0000256" key="8">
    <source>
        <dbReference type="ARBA" id="ARBA00022842"/>
    </source>
</evidence>
<dbReference type="InterPro" id="IPR020084">
    <property type="entry name" value="NUDIX_hydrolase_CS"/>
</dbReference>
<evidence type="ECO:0000313" key="15">
    <source>
        <dbReference type="Proteomes" id="UP000031030"/>
    </source>
</evidence>
<keyword evidence="9" id="KW-0234">DNA repair</keyword>
<dbReference type="CDD" id="cd03425">
    <property type="entry name" value="NUDIX_MutT_NudA_like"/>
    <property type="match status" value="1"/>
</dbReference>
<comment type="cofactor">
    <cofactor evidence="1">
        <name>Mg(2+)</name>
        <dbReference type="ChEBI" id="CHEBI:18420"/>
    </cofactor>
</comment>
<evidence type="ECO:0000259" key="13">
    <source>
        <dbReference type="PROSITE" id="PS51462"/>
    </source>
</evidence>
<dbReference type="GO" id="GO:0006260">
    <property type="term" value="P:DNA replication"/>
    <property type="evidence" value="ECO:0007669"/>
    <property type="project" value="UniProtKB-KW"/>
</dbReference>
<evidence type="ECO:0000256" key="6">
    <source>
        <dbReference type="ARBA" id="ARBA00022763"/>
    </source>
</evidence>
<comment type="caution">
    <text evidence="14">The sequence shown here is derived from an EMBL/GenBank/DDBJ whole genome shotgun (WGS) entry which is preliminary data.</text>
</comment>
<dbReference type="GO" id="GO:0008413">
    <property type="term" value="F:8-oxo-7,8-dihydroguanosine triphosphate pyrophosphatase activity"/>
    <property type="evidence" value="ECO:0007669"/>
    <property type="project" value="TreeGrafter"/>
</dbReference>
<dbReference type="EC" id="3.6.1.55" evidence="11"/>
<dbReference type="SUPFAM" id="SSF55811">
    <property type="entry name" value="Nudix"/>
    <property type="match status" value="1"/>
</dbReference>
<dbReference type="OrthoDB" id="9804442at2"/>
<dbReference type="PROSITE" id="PS51462">
    <property type="entry name" value="NUDIX"/>
    <property type="match status" value="1"/>
</dbReference>
<dbReference type="GO" id="GO:0044716">
    <property type="term" value="F:8-oxo-GDP phosphatase activity"/>
    <property type="evidence" value="ECO:0007669"/>
    <property type="project" value="TreeGrafter"/>
</dbReference>
<evidence type="ECO:0000256" key="2">
    <source>
        <dbReference type="ARBA" id="ARBA00005582"/>
    </source>
</evidence>
<dbReference type="PANTHER" id="PTHR47707:SF1">
    <property type="entry name" value="NUDIX HYDROLASE FAMILY PROTEIN"/>
    <property type="match status" value="1"/>
</dbReference>
<keyword evidence="7 12" id="KW-0378">Hydrolase</keyword>
<dbReference type="AlphaFoldDB" id="A0A0B2A0U5"/>
<evidence type="ECO:0000256" key="3">
    <source>
        <dbReference type="ARBA" id="ARBA00022457"/>
    </source>
</evidence>
<evidence type="ECO:0000313" key="14">
    <source>
        <dbReference type="EMBL" id="KHK96641.1"/>
    </source>
</evidence>
<dbReference type="Pfam" id="PF00293">
    <property type="entry name" value="NUDIX"/>
    <property type="match status" value="1"/>
</dbReference>
<dbReference type="RefSeq" id="WP_039401177.1">
    <property type="nucleotide sequence ID" value="NZ_JTDK01000014.1"/>
</dbReference>
<evidence type="ECO:0000256" key="7">
    <source>
        <dbReference type="ARBA" id="ARBA00022801"/>
    </source>
</evidence>
<dbReference type="InterPro" id="IPR020476">
    <property type="entry name" value="Nudix_hydrolase"/>
</dbReference>
<evidence type="ECO:0000256" key="11">
    <source>
        <dbReference type="ARBA" id="ARBA00038905"/>
    </source>
</evidence>
<evidence type="ECO:0000256" key="5">
    <source>
        <dbReference type="ARBA" id="ARBA00022723"/>
    </source>
</evidence>
<evidence type="ECO:0000256" key="10">
    <source>
        <dbReference type="ARBA" id="ARBA00035861"/>
    </source>
</evidence>
<feature type="domain" description="Nudix hydrolase" evidence="13">
    <location>
        <begin position="9"/>
        <end position="134"/>
    </location>
</feature>
<reference evidence="14 15" key="1">
    <citation type="submission" date="2014-11" db="EMBL/GenBank/DDBJ databases">
        <title>Genome sequence of Microbacterium mangrovi MUSC 115(T).</title>
        <authorList>
            <person name="Lee L.-H."/>
        </authorList>
    </citation>
    <scope>NUCLEOTIDE SEQUENCE [LARGE SCALE GENOMIC DNA]</scope>
    <source>
        <strain evidence="14 15">MUSC 115</strain>
    </source>
</reference>
<comment type="catalytic activity">
    <reaction evidence="10">
        <text>8-oxo-dGTP + H2O = 8-oxo-dGMP + diphosphate + H(+)</text>
        <dbReference type="Rhea" id="RHEA:31575"/>
        <dbReference type="ChEBI" id="CHEBI:15377"/>
        <dbReference type="ChEBI" id="CHEBI:15378"/>
        <dbReference type="ChEBI" id="CHEBI:33019"/>
        <dbReference type="ChEBI" id="CHEBI:63224"/>
        <dbReference type="ChEBI" id="CHEBI:77896"/>
        <dbReference type="EC" id="3.6.1.55"/>
    </reaction>
</comment>
<keyword evidence="4" id="KW-0235">DNA replication</keyword>
<comment type="similarity">
    <text evidence="2 12">Belongs to the Nudix hydrolase family.</text>
</comment>
<dbReference type="PRINTS" id="PR00502">
    <property type="entry name" value="NUDIXFAMILY"/>
</dbReference>
<protein>
    <recommendedName>
        <fullName evidence="11">8-oxo-dGTP diphosphatase</fullName>
        <ecNumber evidence="11">3.6.1.55</ecNumber>
    </recommendedName>
</protein>